<dbReference type="EMBL" id="MU858056">
    <property type="protein sequence ID" value="KAK4217944.1"/>
    <property type="molecule type" value="Genomic_DNA"/>
</dbReference>
<dbReference type="AlphaFoldDB" id="A0AAN7BBR8"/>
<proteinExistence type="predicted"/>
<keyword evidence="3 6" id="KW-1133">Transmembrane helix</keyword>
<evidence type="ECO:0000256" key="4">
    <source>
        <dbReference type="ARBA" id="ARBA00023136"/>
    </source>
</evidence>
<evidence type="ECO:0000313" key="8">
    <source>
        <dbReference type="Proteomes" id="UP001301769"/>
    </source>
</evidence>
<comment type="caution">
    <text evidence="7">The sequence shown here is derived from an EMBL/GenBank/DDBJ whole genome shotgun (WGS) entry which is preliminary data.</text>
</comment>
<feature type="transmembrane region" description="Helical" evidence="6">
    <location>
        <begin position="12"/>
        <end position="32"/>
    </location>
</feature>
<gene>
    <name evidence="7" type="ORF">QBC37DRAFT_25399</name>
</gene>
<reference evidence="7" key="1">
    <citation type="journal article" date="2023" name="Mol. Phylogenet. Evol.">
        <title>Genome-scale phylogeny and comparative genomics of the fungal order Sordariales.</title>
        <authorList>
            <person name="Hensen N."/>
            <person name="Bonometti L."/>
            <person name="Westerberg I."/>
            <person name="Brannstrom I.O."/>
            <person name="Guillou S."/>
            <person name="Cros-Aarteil S."/>
            <person name="Calhoun S."/>
            <person name="Haridas S."/>
            <person name="Kuo A."/>
            <person name="Mondo S."/>
            <person name="Pangilinan J."/>
            <person name="Riley R."/>
            <person name="LaButti K."/>
            <person name="Andreopoulos B."/>
            <person name="Lipzen A."/>
            <person name="Chen C."/>
            <person name="Yan M."/>
            <person name="Daum C."/>
            <person name="Ng V."/>
            <person name="Clum A."/>
            <person name="Steindorff A."/>
            <person name="Ohm R.A."/>
            <person name="Martin F."/>
            <person name="Silar P."/>
            <person name="Natvig D.O."/>
            <person name="Lalanne C."/>
            <person name="Gautier V."/>
            <person name="Ament-Velasquez S.L."/>
            <person name="Kruys A."/>
            <person name="Hutchinson M.I."/>
            <person name="Powell A.J."/>
            <person name="Barry K."/>
            <person name="Miller A.N."/>
            <person name="Grigoriev I.V."/>
            <person name="Debuchy R."/>
            <person name="Gladieux P."/>
            <person name="Hiltunen Thoren M."/>
            <person name="Johannesson H."/>
        </authorList>
    </citation>
    <scope>NUCLEOTIDE SEQUENCE</scope>
    <source>
        <strain evidence="7">PSN293</strain>
    </source>
</reference>
<evidence type="ECO:0000256" key="3">
    <source>
        <dbReference type="ARBA" id="ARBA00022989"/>
    </source>
</evidence>
<keyword evidence="8" id="KW-1185">Reference proteome</keyword>
<feature type="compositionally biased region" description="Basic and acidic residues" evidence="5">
    <location>
        <begin position="127"/>
        <end position="141"/>
    </location>
</feature>
<dbReference type="GO" id="GO:0016020">
    <property type="term" value="C:membrane"/>
    <property type="evidence" value="ECO:0007669"/>
    <property type="project" value="UniProtKB-SubCell"/>
</dbReference>
<evidence type="ECO:0000313" key="7">
    <source>
        <dbReference type="EMBL" id="KAK4217944.1"/>
    </source>
</evidence>
<dbReference type="Proteomes" id="UP001301769">
    <property type="component" value="Unassembled WGS sequence"/>
</dbReference>
<dbReference type="PANTHER" id="PTHR11040">
    <property type="entry name" value="ZINC/IRON TRANSPORTER"/>
    <property type="match status" value="1"/>
</dbReference>
<dbReference type="Pfam" id="PF02535">
    <property type="entry name" value="Zip"/>
    <property type="match status" value="1"/>
</dbReference>
<feature type="region of interest" description="Disordered" evidence="5">
    <location>
        <begin position="197"/>
        <end position="228"/>
    </location>
</feature>
<protein>
    <submittedName>
        <fullName evidence="7">Zinc/iron permease</fullName>
    </submittedName>
</protein>
<feature type="transmembrane region" description="Helical" evidence="6">
    <location>
        <begin position="91"/>
        <end position="109"/>
    </location>
</feature>
<evidence type="ECO:0000256" key="6">
    <source>
        <dbReference type="SAM" id="Phobius"/>
    </source>
</evidence>
<dbReference type="InterPro" id="IPR003689">
    <property type="entry name" value="ZIP"/>
</dbReference>
<feature type="compositionally biased region" description="Basic and acidic residues" evidence="5">
    <location>
        <begin position="197"/>
        <end position="217"/>
    </location>
</feature>
<name>A0AAN7BBR8_9PEZI</name>
<feature type="transmembrane region" description="Helical" evidence="6">
    <location>
        <begin position="438"/>
        <end position="461"/>
    </location>
</feature>
<comment type="subcellular location">
    <subcellularLocation>
        <location evidence="1">Membrane</location>
        <topology evidence="1">Multi-pass membrane protein</topology>
    </subcellularLocation>
</comment>
<evidence type="ECO:0000256" key="5">
    <source>
        <dbReference type="SAM" id="MobiDB-lite"/>
    </source>
</evidence>
<feature type="transmembrane region" description="Helical" evidence="6">
    <location>
        <begin position="409"/>
        <end position="432"/>
    </location>
</feature>
<feature type="region of interest" description="Disordered" evidence="5">
    <location>
        <begin position="299"/>
        <end position="365"/>
    </location>
</feature>
<evidence type="ECO:0000256" key="2">
    <source>
        <dbReference type="ARBA" id="ARBA00022692"/>
    </source>
</evidence>
<reference evidence="7" key="2">
    <citation type="submission" date="2023-05" db="EMBL/GenBank/DDBJ databases">
        <authorList>
            <consortium name="Lawrence Berkeley National Laboratory"/>
            <person name="Steindorff A."/>
            <person name="Hensen N."/>
            <person name="Bonometti L."/>
            <person name="Westerberg I."/>
            <person name="Brannstrom I.O."/>
            <person name="Guillou S."/>
            <person name="Cros-Aarteil S."/>
            <person name="Calhoun S."/>
            <person name="Haridas S."/>
            <person name="Kuo A."/>
            <person name="Mondo S."/>
            <person name="Pangilinan J."/>
            <person name="Riley R."/>
            <person name="Labutti K."/>
            <person name="Andreopoulos B."/>
            <person name="Lipzen A."/>
            <person name="Chen C."/>
            <person name="Yanf M."/>
            <person name="Daum C."/>
            <person name="Ng V."/>
            <person name="Clum A."/>
            <person name="Ohm R."/>
            <person name="Martin F."/>
            <person name="Silar P."/>
            <person name="Natvig D."/>
            <person name="Lalanne C."/>
            <person name="Gautier V."/>
            <person name="Ament-Velasquez S.L."/>
            <person name="Kruys A."/>
            <person name="Hutchinson M.I."/>
            <person name="Powell A.J."/>
            <person name="Barry K."/>
            <person name="Miller A.N."/>
            <person name="Grigoriev I.V."/>
            <person name="Debuchy R."/>
            <person name="Gladieux P."/>
            <person name="Thoren M.H."/>
            <person name="Johannesson H."/>
        </authorList>
    </citation>
    <scope>NUCLEOTIDE SEQUENCE</scope>
    <source>
        <strain evidence="7">PSN293</strain>
    </source>
</reference>
<keyword evidence="4 6" id="KW-0472">Membrane</keyword>
<feature type="compositionally biased region" description="Basic and acidic residues" evidence="5">
    <location>
        <begin position="319"/>
        <end position="338"/>
    </location>
</feature>
<evidence type="ECO:0000256" key="1">
    <source>
        <dbReference type="ARBA" id="ARBA00004141"/>
    </source>
</evidence>
<feature type="region of interest" description="Disordered" evidence="5">
    <location>
        <begin position="127"/>
        <end position="167"/>
    </location>
</feature>
<feature type="transmembrane region" description="Helical" evidence="6">
    <location>
        <begin position="473"/>
        <end position="496"/>
    </location>
</feature>
<dbReference type="GO" id="GO:0005385">
    <property type="term" value="F:zinc ion transmembrane transporter activity"/>
    <property type="evidence" value="ECO:0007669"/>
    <property type="project" value="TreeGrafter"/>
</dbReference>
<feature type="transmembrane region" description="Helical" evidence="6">
    <location>
        <begin position="508"/>
        <end position="526"/>
    </location>
</feature>
<keyword evidence="2 6" id="KW-0812">Transmembrane</keyword>
<feature type="compositionally biased region" description="Basic residues" evidence="5">
    <location>
        <begin position="339"/>
        <end position="348"/>
    </location>
</feature>
<accession>A0AAN7BBR8</accession>
<feature type="transmembrane region" description="Helical" evidence="6">
    <location>
        <begin position="53"/>
        <end position="71"/>
    </location>
</feature>
<sequence>MEAAVAGNDTQGWILCIVSGIACVVGASVIFVDIPIRLLPGKRDFRIQESSTFLAGSLSLSFGVMIFSALYSMLPSSKRYLVKDGWDERQAGFAMMGCFIGGFLGIQIVSRFLHQYMPSHVVDCDHSHGDHNGEAHSEHPHGHTKQSQGGGSIRGRRSLRRVSSGSAAGRFPHMAEVTALESTPLLNGRVEHGSHVHTDLPYGDARRPADNATRDFNGRAPSQSGRPSMVQVQNRVLSFVKDTKPNCDEFGPCFGYTDPCGGGCLKHVSSRSTRKLALARSTTGSTLHHQTSAIADVSEDDEAGTSPLASPHVQLSRVQSRELDAGHHFHGHDPETHHDHHTHHAHSHHHDDLEGEEEDLEAQHHHHVPTNAFLSIGLQTVIAIALHKFPEGFITYATNHANTSLGFSVFLALFVHNIAEGFSMALPLYLALGSRLKAMLWSSLLGGLSQPMGAGVAMLWFKIAKRSNYEVDNTAYGALFAITAGIMASVALQLFTESLSLNHHNSNLSTFFAFLGMILLGLSNAFV</sequence>
<organism evidence="7 8">
    <name type="scientific">Rhypophila decipiens</name>
    <dbReference type="NCBI Taxonomy" id="261697"/>
    <lineage>
        <taxon>Eukaryota</taxon>
        <taxon>Fungi</taxon>
        <taxon>Dikarya</taxon>
        <taxon>Ascomycota</taxon>
        <taxon>Pezizomycotina</taxon>
        <taxon>Sordariomycetes</taxon>
        <taxon>Sordariomycetidae</taxon>
        <taxon>Sordariales</taxon>
        <taxon>Naviculisporaceae</taxon>
        <taxon>Rhypophila</taxon>
    </lineage>
</organism>
<dbReference type="PANTHER" id="PTHR11040:SF210">
    <property type="entry name" value="ZINC-REGULATED TRANSPORTER 3"/>
    <property type="match status" value="1"/>
</dbReference>